<dbReference type="RefSeq" id="XP_014172123.1">
    <property type="nucleotide sequence ID" value="XM_014316648.1"/>
</dbReference>
<name>F0XGX6_GROCL</name>
<proteinExistence type="predicted"/>
<dbReference type="STRING" id="655863.F0XGX6"/>
<dbReference type="eggNOG" id="ENOG502QQZ5">
    <property type="taxonomic scope" value="Eukaryota"/>
</dbReference>
<dbReference type="GeneID" id="25975574"/>
<feature type="domain" description="BRCT" evidence="1">
    <location>
        <begin position="10"/>
        <end position="111"/>
    </location>
</feature>
<reference evidence="2 3" key="1">
    <citation type="journal article" date="2011" name="Proc. Natl. Acad. Sci. U.S.A.">
        <title>Genome and transcriptome analyses of the mountain pine beetle-fungal symbiont Grosmannia clavigera, a lodgepole pine pathogen.</title>
        <authorList>
            <person name="DiGuistini S."/>
            <person name="Wang Y."/>
            <person name="Liao N.Y."/>
            <person name="Taylor G."/>
            <person name="Tanguay P."/>
            <person name="Feau N."/>
            <person name="Henrissat B."/>
            <person name="Chan S.K."/>
            <person name="Hesse-Orce U."/>
            <person name="Alamouti S.M."/>
            <person name="Tsui C.K.M."/>
            <person name="Docking R.T."/>
            <person name="Levasseur A."/>
            <person name="Haridas S."/>
            <person name="Robertson G."/>
            <person name="Birol I."/>
            <person name="Holt R.A."/>
            <person name="Marra M.A."/>
            <person name="Hamelin R.C."/>
            <person name="Hirst M."/>
            <person name="Jones S.J.M."/>
            <person name="Bohlmann J."/>
            <person name="Breuil C."/>
        </authorList>
    </citation>
    <scope>NUCLEOTIDE SEQUENCE [LARGE SCALE GENOMIC DNA]</scope>
    <source>
        <strain evidence="3">kw1407 / UAMH 11150</strain>
    </source>
</reference>
<dbReference type="AlphaFoldDB" id="F0XGX6"/>
<dbReference type="HOGENOM" id="CLU_048607_2_1_1"/>
<dbReference type="Proteomes" id="UP000007796">
    <property type="component" value="Unassembled WGS sequence"/>
</dbReference>
<protein>
    <submittedName>
        <fullName evidence="2">Brct domain containing protein</fullName>
    </submittedName>
</protein>
<dbReference type="InterPro" id="IPR001357">
    <property type="entry name" value="BRCT_dom"/>
</dbReference>
<evidence type="ECO:0000259" key="1">
    <source>
        <dbReference type="PROSITE" id="PS50172"/>
    </source>
</evidence>
<dbReference type="SUPFAM" id="SSF52113">
    <property type="entry name" value="BRCT domain"/>
    <property type="match status" value="1"/>
</dbReference>
<evidence type="ECO:0000313" key="3">
    <source>
        <dbReference type="Proteomes" id="UP000007796"/>
    </source>
</evidence>
<evidence type="ECO:0000313" key="2">
    <source>
        <dbReference type="EMBL" id="EFX02641.1"/>
    </source>
</evidence>
<dbReference type="Gene3D" id="3.40.50.10190">
    <property type="entry name" value="BRCT domain"/>
    <property type="match status" value="1"/>
</dbReference>
<dbReference type="InterPro" id="IPR036420">
    <property type="entry name" value="BRCT_dom_sf"/>
</dbReference>
<dbReference type="PROSITE" id="PS50172">
    <property type="entry name" value="BRCT"/>
    <property type="match status" value="1"/>
</dbReference>
<dbReference type="EMBL" id="GL629769">
    <property type="protein sequence ID" value="EFX02641.1"/>
    <property type="molecule type" value="Genomic_DNA"/>
</dbReference>
<dbReference type="InParanoid" id="F0XGX6"/>
<gene>
    <name evidence="2" type="ORF">CMQ_2570</name>
</gene>
<dbReference type="OrthoDB" id="342264at2759"/>
<sequence>MPVSSGGACRQKLVMAGITVAVAGSLGSGWTDADVARWMAYNGGRFAASVTGDVTHLLCTPEEYARPKKKQDPALREALRRGPKNVHIVLKDWLEDSLHRRSRRREKAYLLRHIHRPSQQHHKEMQERQERLRAKGRQLGETFVDTTLYHIYQDATGFSYKVTIQRDHENCGIFGERYVLHLFESDARPHLYWFAARHYKSRTHTQPRDYRPSDTCRLFETEFRHFCTFFARKTGVSWDERMVAEAPTKTMKDTNTKEADVHDLSVILDFGPETSSYFRYVRPARGMPMGVIDKAENMPRPNIEEINLDGGYEQGQRHA</sequence>
<accession>F0XGX6</accession>
<keyword evidence="3" id="KW-1185">Reference proteome</keyword>
<organism evidence="3">
    <name type="scientific">Grosmannia clavigera (strain kw1407 / UAMH 11150)</name>
    <name type="common">Blue stain fungus</name>
    <name type="synonym">Graphiocladiella clavigera</name>
    <dbReference type="NCBI Taxonomy" id="655863"/>
    <lineage>
        <taxon>Eukaryota</taxon>
        <taxon>Fungi</taxon>
        <taxon>Dikarya</taxon>
        <taxon>Ascomycota</taxon>
        <taxon>Pezizomycotina</taxon>
        <taxon>Sordariomycetes</taxon>
        <taxon>Sordariomycetidae</taxon>
        <taxon>Ophiostomatales</taxon>
        <taxon>Ophiostomataceae</taxon>
        <taxon>Leptographium</taxon>
    </lineage>
</organism>